<keyword evidence="2" id="KW-1185">Reference proteome</keyword>
<protein>
    <submittedName>
        <fullName evidence="1">UvrD/REP helicase</fullName>
    </submittedName>
</protein>
<evidence type="ECO:0000313" key="2">
    <source>
        <dbReference type="Proteomes" id="UP000325081"/>
    </source>
</evidence>
<dbReference type="Proteomes" id="UP000325081">
    <property type="component" value="Unassembled WGS sequence"/>
</dbReference>
<name>A0A5A7R7F9_STRAF</name>
<proteinExistence type="predicted"/>
<accession>A0A5A7R7F9</accession>
<organism evidence="1 2">
    <name type="scientific">Striga asiatica</name>
    <name type="common">Asiatic witchweed</name>
    <name type="synonym">Buchnera asiatica</name>
    <dbReference type="NCBI Taxonomy" id="4170"/>
    <lineage>
        <taxon>Eukaryota</taxon>
        <taxon>Viridiplantae</taxon>
        <taxon>Streptophyta</taxon>
        <taxon>Embryophyta</taxon>
        <taxon>Tracheophyta</taxon>
        <taxon>Spermatophyta</taxon>
        <taxon>Magnoliopsida</taxon>
        <taxon>eudicotyledons</taxon>
        <taxon>Gunneridae</taxon>
        <taxon>Pentapetalae</taxon>
        <taxon>asterids</taxon>
        <taxon>lamiids</taxon>
        <taxon>Lamiales</taxon>
        <taxon>Orobanchaceae</taxon>
        <taxon>Buchnereae</taxon>
        <taxon>Striga</taxon>
    </lineage>
</organism>
<sequence length="230" mass="25252">MEKFWTSFAGIRTITSPKVESFGKRLIPLIANLQESSSRHSAWKEVKTSRLKVSNLSNFWIKPIVSKSLKGRGGRSGSGREESGHVAVSGCGTVVELADTVKAGSHICIRSSRSLGGYAARGGEIEISKSSRNEIAHTMIINMERNKYAKKPIAHNMVDFLTAADSLFKSTNRILALQFMCVEGRGPMQELYLLPRVPQSCNQLVFSCGQAIALQQGKSTTILQPCRSYD</sequence>
<gene>
    <name evidence="1" type="ORF">STAS_29644</name>
</gene>
<dbReference type="GO" id="GO:0004386">
    <property type="term" value="F:helicase activity"/>
    <property type="evidence" value="ECO:0007669"/>
    <property type="project" value="UniProtKB-KW"/>
</dbReference>
<keyword evidence="1" id="KW-0378">Hydrolase</keyword>
<keyword evidence="1" id="KW-0067">ATP-binding</keyword>
<keyword evidence="1" id="KW-0547">Nucleotide-binding</keyword>
<dbReference type="EMBL" id="BKCP01010181">
    <property type="protein sequence ID" value="GER52201.1"/>
    <property type="molecule type" value="Genomic_DNA"/>
</dbReference>
<reference evidence="2" key="1">
    <citation type="journal article" date="2019" name="Curr. Biol.">
        <title>Genome Sequence of Striga asiatica Provides Insight into the Evolution of Plant Parasitism.</title>
        <authorList>
            <person name="Yoshida S."/>
            <person name="Kim S."/>
            <person name="Wafula E.K."/>
            <person name="Tanskanen J."/>
            <person name="Kim Y.M."/>
            <person name="Honaas L."/>
            <person name="Yang Z."/>
            <person name="Spallek T."/>
            <person name="Conn C.E."/>
            <person name="Ichihashi Y."/>
            <person name="Cheong K."/>
            <person name="Cui S."/>
            <person name="Der J.P."/>
            <person name="Gundlach H."/>
            <person name="Jiao Y."/>
            <person name="Hori C."/>
            <person name="Ishida J.K."/>
            <person name="Kasahara H."/>
            <person name="Kiba T."/>
            <person name="Kim M.S."/>
            <person name="Koo N."/>
            <person name="Laohavisit A."/>
            <person name="Lee Y.H."/>
            <person name="Lumba S."/>
            <person name="McCourt P."/>
            <person name="Mortimer J.C."/>
            <person name="Mutuku J.M."/>
            <person name="Nomura T."/>
            <person name="Sasaki-Sekimoto Y."/>
            <person name="Seto Y."/>
            <person name="Wang Y."/>
            <person name="Wakatake T."/>
            <person name="Sakakibara H."/>
            <person name="Demura T."/>
            <person name="Yamaguchi S."/>
            <person name="Yoneyama K."/>
            <person name="Manabe R.I."/>
            <person name="Nelson D.C."/>
            <person name="Schulman A.H."/>
            <person name="Timko M.P."/>
            <person name="dePamphilis C.W."/>
            <person name="Choi D."/>
            <person name="Shirasu K."/>
        </authorList>
    </citation>
    <scope>NUCLEOTIDE SEQUENCE [LARGE SCALE GENOMIC DNA]</scope>
    <source>
        <strain evidence="2">cv. UVA1</strain>
    </source>
</reference>
<evidence type="ECO:0000313" key="1">
    <source>
        <dbReference type="EMBL" id="GER52201.1"/>
    </source>
</evidence>
<keyword evidence="1" id="KW-0347">Helicase</keyword>
<comment type="caution">
    <text evidence="1">The sequence shown here is derived from an EMBL/GenBank/DDBJ whole genome shotgun (WGS) entry which is preliminary data.</text>
</comment>
<dbReference type="AlphaFoldDB" id="A0A5A7R7F9"/>